<keyword evidence="3" id="KW-0436">Ligase</keyword>
<dbReference type="InterPro" id="IPR003382">
    <property type="entry name" value="Flavoprotein"/>
</dbReference>
<dbReference type="InterPro" id="IPR042103">
    <property type="entry name" value="SerRS_1_N_sf"/>
</dbReference>
<dbReference type="NCBIfam" id="TIGR00414">
    <property type="entry name" value="serS"/>
    <property type="match status" value="1"/>
</dbReference>
<feature type="coiled-coil region" evidence="12">
    <location>
        <begin position="52"/>
        <end position="90"/>
    </location>
</feature>
<feature type="coiled-coil region" evidence="12">
    <location>
        <begin position="371"/>
        <end position="405"/>
    </location>
</feature>
<evidence type="ECO:0000256" key="6">
    <source>
        <dbReference type="ARBA" id="ARBA00022917"/>
    </source>
</evidence>
<dbReference type="Pfam" id="PF02403">
    <property type="entry name" value="Seryl_tRNA_N"/>
    <property type="match status" value="1"/>
</dbReference>
<dbReference type="InterPro" id="IPR010978">
    <property type="entry name" value="tRNA-bd_arm"/>
</dbReference>
<evidence type="ECO:0000256" key="10">
    <source>
        <dbReference type="ARBA" id="ARBA00060685"/>
    </source>
</evidence>
<dbReference type="InterPro" id="IPR036551">
    <property type="entry name" value="Flavin_trans-like"/>
</dbReference>
<dbReference type="PANTHER" id="PTHR11778">
    <property type="entry name" value="SERYL-TRNA SYNTHETASE"/>
    <property type="match status" value="1"/>
</dbReference>
<evidence type="ECO:0000256" key="3">
    <source>
        <dbReference type="ARBA" id="ARBA00022598"/>
    </source>
</evidence>
<keyword evidence="8" id="KW-1015">Disulfide bond</keyword>
<keyword evidence="6" id="KW-0648">Protein biosynthesis</keyword>
<evidence type="ECO:0000256" key="1">
    <source>
        <dbReference type="ARBA" id="ARBA00007347"/>
    </source>
</evidence>
<dbReference type="EC" id="6.1.1.11" evidence="2"/>
<dbReference type="SUPFAM" id="SSF52507">
    <property type="entry name" value="Homo-oligomeric flavin-containing Cys decarboxylases, HFCD"/>
    <property type="match status" value="1"/>
</dbReference>
<evidence type="ECO:0000256" key="8">
    <source>
        <dbReference type="ARBA" id="ARBA00023157"/>
    </source>
</evidence>
<dbReference type="FunFam" id="3.30.930.10:FF:000055">
    <property type="entry name" value="Serine--tRNA ligase"/>
    <property type="match status" value="1"/>
</dbReference>
<dbReference type="PRINTS" id="PR00981">
    <property type="entry name" value="TRNASYNTHSER"/>
</dbReference>
<evidence type="ECO:0000259" key="13">
    <source>
        <dbReference type="PROSITE" id="PS50862"/>
    </source>
</evidence>
<sequence>MHPPLTLDKHPLCREKVIALTTCHREKALTKFIGACNDEKWALDACLRAQKLHKARKNQEKARASKERLRARLERERAVAAIKCKELTRALVGIERVKEVRIVFTTSAKKFVSRDDVREIQNELGVRCYDDDDEWADWGKVGDPVTHVDLAKWADVLLIAPLSANTLAKLANGLCDNLLTCLFRAWDLRANDKVIILAPAMNTAMWNSPFTKRHLKSISEIASSAKDDVIAGFIVVQPIEKALACGDYGVGAMAEVSTIAQLVALTGEEKHTREFLDSAVIATAEAPSDAPRASEPHAATVWKAAIDFKFVRDNAEAVQKNAGVRRVDVNVAEVVAKYEALNALSFKCDEIREKRNANAKSMKGKMEKETRDALIAEGKALKDSLAELEVELATLENELQTMAQRLPNLTHPDVPVGGEENATVVAEVGSQRAFTFPVQNHVDIGEKLGMFDFETGSKVSGSRFVYLTGVGAMLELALINWAFAKVLSKGFKPMMVPDMVRSSVVEKCGFQPRAENTQVYSIENSDLCMAGTAELLLGGVYMDEVVEESQLPIKMAAFSHCFRTEAGAAGAQTRGMYRLHQFSKVEMFVVATPEQSDAIHQELKDIEIEMFQELGFHFKVLDMPTEDLGAPAYRKFDVEAWMPALERYGEISSASNCTDYQARRLNIKYRPNPVDGKKQPLVHCHTLNATACAIPRMIVTILENFQQEDGSVVVPEPLRPYLGGMDILRPEA</sequence>
<evidence type="ECO:0000256" key="12">
    <source>
        <dbReference type="SAM" id="Coils"/>
    </source>
</evidence>
<dbReference type="CDD" id="cd00770">
    <property type="entry name" value="SerRS_core"/>
    <property type="match status" value="1"/>
</dbReference>
<dbReference type="InterPro" id="IPR015866">
    <property type="entry name" value="Ser-tRNA-synth_1_N"/>
</dbReference>
<dbReference type="GO" id="GO:0005737">
    <property type="term" value="C:cytoplasm"/>
    <property type="evidence" value="ECO:0007669"/>
    <property type="project" value="UniProtKB-ARBA"/>
</dbReference>
<dbReference type="GO" id="GO:0004633">
    <property type="term" value="F:phosphopantothenoylcysteine decarboxylase activity"/>
    <property type="evidence" value="ECO:0007669"/>
    <property type="project" value="UniProtKB-EC"/>
</dbReference>
<dbReference type="InterPro" id="IPR045864">
    <property type="entry name" value="aa-tRNA-synth_II/BPL/LPL"/>
</dbReference>
<dbReference type="GO" id="GO:0005524">
    <property type="term" value="F:ATP binding"/>
    <property type="evidence" value="ECO:0007669"/>
    <property type="project" value="UniProtKB-KW"/>
</dbReference>
<dbReference type="InterPro" id="IPR002314">
    <property type="entry name" value="aa-tRNA-synt_IIb"/>
</dbReference>
<dbReference type="Pfam" id="PF02441">
    <property type="entry name" value="Flavoprotein"/>
    <property type="match status" value="1"/>
</dbReference>
<dbReference type="Gene3D" id="3.30.930.10">
    <property type="entry name" value="Bira Bifunctional Protein, Domain 2"/>
    <property type="match status" value="1"/>
</dbReference>
<dbReference type="InterPro" id="IPR013892">
    <property type="entry name" value="Cyt_c_biogenesis_Cmc1-like"/>
</dbReference>
<comment type="similarity">
    <text evidence="1">Belongs to the CMC family.</text>
</comment>
<name>A0A1Y5IL14_OSTTA</name>
<evidence type="ECO:0000256" key="2">
    <source>
        <dbReference type="ARBA" id="ARBA00012840"/>
    </source>
</evidence>
<accession>A0A1Y5IL14</accession>
<dbReference type="InterPro" id="IPR033729">
    <property type="entry name" value="SerRS_core"/>
</dbReference>
<feature type="domain" description="Aminoacyl-transfer RNA synthetases class-II family profile" evidence="13">
    <location>
        <begin position="489"/>
        <end position="715"/>
    </location>
</feature>
<dbReference type="Proteomes" id="UP000195557">
    <property type="component" value="Unassembled WGS sequence"/>
</dbReference>
<dbReference type="EMBL" id="KZ155771">
    <property type="protein sequence ID" value="OUS49357.1"/>
    <property type="molecule type" value="Genomic_DNA"/>
</dbReference>
<dbReference type="InterPro" id="IPR006195">
    <property type="entry name" value="aa-tRNA-synth_II"/>
</dbReference>
<dbReference type="Gene3D" id="3.40.50.1950">
    <property type="entry name" value="Flavin prenyltransferase-like"/>
    <property type="match status" value="1"/>
</dbReference>
<keyword evidence="5" id="KW-0067">ATP-binding</keyword>
<protein>
    <recommendedName>
        <fullName evidence="9">Seryl-tRNA synthetase</fullName>
        <ecNumber evidence="11">4.1.1.36</ecNumber>
        <ecNumber evidence="2">6.1.1.11</ecNumber>
    </recommendedName>
</protein>
<comment type="pathway">
    <text evidence="10">Cofactor biosynthesis; coenzyme A biosynthesis; CoA from (R)-pantothenate: step 3/5.</text>
</comment>
<dbReference type="PROSITE" id="PS50862">
    <property type="entry name" value="AA_TRNA_LIGASE_II"/>
    <property type="match status" value="1"/>
</dbReference>
<evidence type="ECO:0000256" key="9">
    <source>
        <dbReference type="ARBA" id="ARBA00031113"/>
    </source>
</evidence>
<keyword evidence="12" id="KW-0175">Coiled coil</keyword>
<dbReference type="Gene3D" id="1.10.287.40">
    <property type="entry name" value="Serine-tRNA synthetase, tRNA binding domain"/>
    <property type="match status" value="1"/>
</dbReference>
<organism evidence="14">
    <name type="scientific">Ostreococcus tauri</name>
    <name type="common">Marine green alga</name>
    <dbReference type="NCBI Taxonomy" id="70448"/>
    <lineage>
        <taxon>Eukaryota</taxon>
        <taxon>Viridiplantae</taxon>
        <taxon>Chlorophyta</taxon>
        <taxon>Mamiellophyceae</taxon>
        <taxon>Mamiellales</taxon>
        <taxon>Bathycoccaceae</taxon>
        <taxon>Ostreococcus</taxon>
    </lineage>
</organism>
<evidence type="ECO:0000256" key="4">
    <source>
        <dbReference type="ARBA" id="ARBA00022741"/>
    </source>
</evidence>
<reference evidence="14" key="1">
    <citation type="submission" date="2017-04" db="EMBL/GenBank/DDBJ databases">
        <title>Population genomics of picophytoplankton unveils novel chromosome hypervariability.</title>
        <authorList>
            <consortium name="DOE Joint Genome Institute"/>
            <person name="Blanc-Mathieu R."/>
            <person name="Krasovec M."/>
            <person name="Hebrard M."/>
            <person name="Yau S."/>
            <person name="Desgranges E."/>
            <person name="Martin J."/>
            <person name="Schackwitz W."/>
            <person name="Kuo A."/>
            <person name="Salin G."/>
            <person name="Donnadieu C."/>
            <person name="Desdevises Y."/>
            <person name="Sanchez-Ferandin S."/>
            <person name="Moreau H."/>
            <person name="Rivals E."/>
            <person name="Grigoriev I.V."/>
            <person name="Grimsley N."/>
            <person name="Eyre-Walker A."/>
            <person name="Piganeau G."/>
        </authorList>
    </citation>
    <scope>NUCLEOTIDE SEQUENCE [LARGE SCALE GENOMIC DNA]</scope>
    <source>
        <strain evidence="14">RCC 1115</strain>
    </source>
</reference>
<dbReference type="GO" id="GO:0006434">
    <property type="term" value="P:seryl-tRNA aminoacylation"/>
    <property type="evidence" value="ECO:0007669"/>
    <property type="project" value="InterPro"/>
</dbReference>
<dbReference type="EC" id="4.1.1.36" evidence="11"/>
<evidence type="ECO:0000313" key="14">
    <source>
        <dbReference type="EMBL" id="OUS49357.1"/>
    </source>
</evidence>
<dbReference type="Pfam" id="PF08583">
    <property type="entry name" value="Cmc1"/>
    <property type="match status" value="1"/>
</dbReference>
<keyword evidence="4" id="KW-0547">Nucleotide-binding</keyword>
<evidence type="ECO:0000256" key="5">
    <source>
        <dbReference type="ARBA" id="ARBA00022840"/>
    </source>
</evidence>
<dbReference type="GO" id="GO:0004828">
    <property type="term" value="F:serine-tRNA ligase activity"/>
    <property type="evidence" value="ECO:0007669"/>
    <property type="project" value="UniProtKB-EC"/>
</dbReference>
<gene>
    <name evidence="14" type="ORF">BE221DRAFT_143355</name>
</gene>
<proteinExistence type="inferred from homology"/>
<dbReference type="SUPFAM" id="SSF55681">
    <property type="entry name" value="Class II aaRS and biotin synthetases"/>
    <property type="match status" value="1"/>
</dbReference>
<dbReference type="InterPro" id="IPR002317">
    <property type="entry name" value="Ser-tRNA-ligase_type_1"/>
</dbReference>
<evidence type="ECO:0000256" key="7">
    <source>
        <dbReference type="ARBA" id="ARBA00023146"/>
    </source>
</evidence>
<dbReference type="Pfam" id="PF00587">
    <property type="entry name" value="tRNA-synt_2b"/>
    <property type="match status" value="1"/>
</dbReference>
<evidence type="ECO:0000256" key="11">
    <source>
        <dbReference type="ARBA" id="ARBA00066422"/>
    </source>
</evidence>
<dbReference type="AlphaFoldDB" id="A0A1Y5IL14"/>
<keyword evidence="7" id="KW-0030">Aminoacyl-tRNA synthetase</keyword>
<dbReference type="SUPFAM" id="SSF46589">
    <property type="entry name" value="tRNA-binding arm"/>
    <property type="match status" value="1"/>
</dbReference>
<dbReference type="eggNOG" id="KOG2509">
    <property type="taxonomic scope" value="Eukaryota"/>
</dbReference>